<comment type="caution">
    <text evidence="2">The sequence shown here is derived from an EMBL/GenBank/DDBJ whole genome shotgun (WGS) entry which is preliminary data.</text>
</comment>
<proteinExistence type="predicted"/>
<evidence type="ECO:0000313" key="3">
    <source>
        <dbReference type="Proteomes" id="UP000813444"/>
    </source>
</evidence>
<dbReference type="Proteomes" id="UP000813444">
    <property type="component" value="Unassembled WGS sequence"/>
</dbReference>
<feature type="transmembrane region" description="Helical" evidence="1">
    <location>
        <begin position="199"/>
        <end position="223"/>
    </location>
</feature>
<name>A0A8K0SIN2_9HYPO</name>
<dbReference type="AlphaFoldDB" id="A0A8K0SIN2"/>
<organism evidence="2 3">
    <name type="scientific">Stachybotrys elegans</name>
    <dbReference type="NCBI Taxonomy" id="80388"/>
    <lineage>
        <taxon>Eukaryota</taxon>
        <taxon>Fungi</taxon>
        <taxon>Dikarya</taxon>
        <taxon>Ascomycota</taxon>
        <taxon>Pezizomycotina</taxon>
        <taxon>Sordariomycetes</taxon>
        <taxon>Hypocreomycetidae</taxon>
        <taxon>Hypocreales</taxon>
        <taxon>Stachybotryaceae</taxon>
        <taxon>Stachybotrys</taxon>
    </lineage>
</organism>
<feature type="transmembrane region" description="Helical" evidence="1">
    <location>
        <begin position="267"/>
        <end position="293"/>
    </location>
</feature>
<feature type="transmembrane region" description="Helical" evidence="1">
    <location>
        <begin position="244"/>
        <end position="261"/>
    </location>
</feature>
<keyword evidence="1" id="KW-1133">Transmembrane helix</keyword>
<keyword evidence="1" id="KW-0812">Transmembrane</keyword>
<gene>
    <name evidence="2" type="ORF">B0I35DRAFT_442340</name>
</gene>
<evidence type="ECO:0000313" key="2">
    <source>
        <dbReference type="EMBL" id="KAH7308641.1"/>
    </source>
</evidence>
<keyword evidence="1" id="KW-0472">Membrane</keyword>
<protein>
    <submittedName>
        <fullName evidence="2">Uncharacterized protein</fullName>
    </submittedName>
</protein>
<keyword evidence="3" id="KW-1185">Reference proteome</keyword>
<reference evidence="2" key="1">
    <citation type="journal article" date="2021" name="Nat. Commun.">
        <title>Genetic determinants of endophytism in the Arabidopsis root mycobiome.</title>
        <authorList>
            <person name="Mesny F."/>
            <person name="Miyauchi S."/>
            <person name="Thiergart T."/>
            <person name="Pickel B."/>
            <person name="Atanasova L."/>
            <person name="Karlsson M."/>
            <person name="Huettel B."/>
            <person name="Barry K.W."/>
            <person name="Haridas S."/>
            <person name="Chen C."/>
            <person name="Bauer D."/>
            <person name="Andreopoulos W."/>
            <person name="Pangilinan J."/>
            <person name="LaButti K."/>
            <person name="Riley R."/>
            <person name="Lipzen A."/>
            <person name="Clum A."/>
            <person name="Drula E."/>
            <person name="Henrissat B."/>
            <person name="Kohler A."/>
            <person name="Grigoriev I.V."/>
            <person name="Martin F.M."/>
            <person name="Hacquard S."/>
        </authorList>
    </citation>
    <scope>NUCLEOTIDE SEQUENCE</scope>
    <source>
        <strain evidence="2">MPI-CAGE-CH-0235</strain>
    </source>
</reference>
<evidence type="ECO:0000256" key="1">
    <source>
        <dbReference type="SAM" id="Phobius"/>
    </source>
</evidence>
<feature type="transmembrane region" description="Helical" evidence="1">
    <location>
        <begin position="172"/>
        <end position="193"/>
    </location>
</feature>
<dbReference type="EMBL" id="JAGPNK010000015">
    <property type="protein sequence ID" value="KAH7308641.1"/>
    <property type="molecule type" value="Genomic_DNA"/>
</dbReference>
<sequence>MTEPRSPPSASIVLFWIALFGLGMSVGRYISPVPERQSLANSIAVICSRNENVQSSDVCQTIFAVGLDENEWIEDVSKGMTQEKLDAEFLSFVSFAASEVRVRDICGTHSVQTTCRASNTLEEGTEQCSVNGAFTKQPRNSTGPALSLSPTSFNGPQFSIIWRRLTYHLSEVFTWSWKLLGFSLGAILVQNMVGPRYIFWPWVCFPWIWFFKDAPGIYLVAWYAFSGVASDDLAWRRVVPRSMIMLLLVSVSAATFIWYYVKGSREVSFYLVCFLLTAIPLEPLMDMAVIYIYKDEIAKATQASQSETSDVAG</sequence>
<accession>A0A8K0SIN2</accession>
<feature type="transmembrane region" description="Helical" evidence="1">
    <location>
        <begin position="12"/>
        <end position="30"/>
    </location>
</feature>